<evidence type="ECO:0000256" key="1">
    <source>
        <dbReference type="SAM" id="Coils"/>
    </source>
</evidence>
<dbReference type="OrthoDB" id="2991726at2"/>
<keyword evidence="1" id="KW-0175">Coiled coil</keyword>
<protein>
    <submittedName>
        <fullName evidence="2">Uncharacterized protein</fullName>
    </submittedName>
</protein>
<evidence type="ECO:0000313" key="3">
    <source>
        <dbReference type="Proteomes" id="UP000288623"/>
    </source>
</evidence>
<dbReference type="RefSeq" id="WP_126990515.1">
    <property type="nucleotide sequence ID" value="NZ_JTFC01000030.1"/>
</dbReference>
<dbReference type="AlphaFoldDB" id="A0A433RUK2"/>
<proteinExistence type="predicted"/>
<accession>A0A433RUK2</accession>
<feature type="coiled-coil region" evidence="1">
    <location>
        <begin position="261"/>
        <end position="288"/>
    </location>
</feature>
<keyword evidence="3" id="KW-1185">Reference proteome</keyword>
<dbReference type="EMBL" id="JTFC01000030">
    <property type="protein sequence ID" value="RUS56953.1"/>
    <property type="molecule type" value="Genomic_DNA"/>
</dbReference>
<organism evidence="2 3">
    <name type="scientific">Candidatus Kurthia intestinigallinarum</name>
    <dbReference type="NCBI Taxonomy" id="1562256"/>
    <lineage>
        <taxon>Bacteria</taxon>
        <taxon>Bacillati</taxon>
        <taxon>Bacillota</taxon>
        <taxon>Bacilli</taxon>
        <taxon>Bacillales</taxon>
        <taxon>Caryophanaceae</taxon>
        <taxon>Kurthia</taxon>
    </lineage>
</organism>
<reference evidence="2 3" key="1">
    <citation type="submission" date="2014-11" db="EMBL/GenBank/DDBJ databases">
        <title>Genome sequence and analysis of novel Kurthia sp.</title>
        <authorList>
            <person name="Lawson J.N."/>
            <person name="Gonzalez J.E."/>
            <person name="Rinauldi L."/>
            <person name="Xuan Z."/>
            <person name="Firman A."/>
            <person name="Shaddox L."/>
            <person name="Trudeau A."/>
            <person name="Shah S."/>
            <person name="Reiman D."/>
        </authorList>
    </citation>
    <scope>NUCLEOTIDE SEQUENCE [LARGE SCALE GENOMIC DNA]</scope>
    <source>
        <strain evidence="2 3">3B1D</strain>
    </source>
</reference>
<name>A0A433RUK2_9BACL</name>
<evidence type="ECO:0000313" key="2">
    <source>
        <dbReference type="EMBL" id="RUS56953.1"/>
    </source>
</evidence>
<dbReference type="Proteomes" id="UP000288623">
    <property type="component" value="Unassembled WGS sequence"/>
</dbReference>
<comment type="caution">
    <text evidence="2">The sequence shown here is derived from an EMBL/GenBank/DDBJ whole genome shotgun (WGS) entry which is preliminary data.</text>
</comment>
<sequence length="734" mass="85628">MVQQFNSQTPVVRLPIHLEDHLVQNNKKSWLLLPTKMYKILLPTQQQRTLNLFQDTVLKLLRSGYKSPEKLAEMLHLGIDLVKYVLGELIEKNLIDAKYVVTKSGIEYFSSQSTKREFKIGYIFYDLLTNQFWNQVLLEEDLSYVDADLDKKPASIELGTIDKPKTQRVLLMQAKSVNERTVTPEDIYRTVNASIERIENVQGLKNRYRKISLDRTMKSLEDIKLISSGDEVYLPTFMYLPVNLKQNSQWQVLHPFGATNSTELLDALQRIRHQYDSLNNKIDELLKTALDTVKPSIEEQDKEIYKYVLSVFGDKIEKKHDVLQSTIHLVRSFKKVKQLLHEKNRGAIFEDLQTEFSAFAVHTIELFEMAFYTIQKSFKNQEKRINEENKEVNIKHYTKKDARQNLKTLHTLAIKNDFEVNASPDVYAQLLKMRAGEITHGYGNRNLKGLLAISLIQGSEKTNYPLRYLAKKFPTFLDFLQDLLILRNLSAHLTEDTFETNVADDIFSKTMYAISVLFNTLFNRDLVEEYGDFDEASLMTDRKLRLLSKQHIHHLFDASLEEQPVIEKLLRDMHYFKDNHPYHFAMKAVSVIEQILNQLLQDFSYNDIPEMPGNALEVLEAIEPYMISQGFTWNVSELPETFINFNFKKITLELLSLKKSVPNAKLYALFLLMPLQPQEKWHTIASKLPTMFEEMIMLIDLRKHGHVIIEQQEMEKIEAFIIQLVKVTLPHLQN</sequence>
<gene>
    <name evidence="2" type="ORF">QI30_08485</name>
</gene>